<keyword evidence="16" id="KW-1185">Reference proteome</keyword>
<dbReference type="Pfam" id="PF00528">
    <property type="entry name" value="BPD_transp_1"/>
    <property type="match status" value="1"/>
</dbReference>
<dbReference type="GO" id="GO:0006865">
    <property type="term" value="P:amino acid transport"/>
    <property type="evidence" value="ECO:0007669"/>
    <property type="project" value="UniProtKB-KW"/>
</dbReference>
<evidence type="ECO:0000313" key="16">
    <source>
        <dbReference type="Proteomes" id="UP000289193"/>
    </source>
</evidence>
<dbReference type="NCBIfam" id="TIGR01726">
    <property type="entry name" value="HEQRo_perm_3TM"/>
    <property type="match status" value="1"/>
</dbReference>
<dbReference type="InterPro" id="IPR000515">
    <property type="entry name" value="MetI-like"/>
</dbReference>
<dbReference type="InterPro" id="IPR035906">
    <property type="entry name" value="MetI-like_sf"/>
</dbReference>
<evidence type="ECO:0000256" key="11">
    <source>
        <dbReference type="RuleBase" id="RU363032"/>
    </source>
</evidence>
<gene>
    <name evidence="13" type="ORF">ABIV_0306</name>
    <name evidence="14" type="ORF">CRV05_09900</name>
</gene>
<feature type="transmembrane region" description="Helical" evidence="11">
    <location>
        <begin position="158"/>
        <end position="184"/>
    </location>
</feature>
<keyword evidence="8" id="KW-0029">Amino-acid transport</keyword>
<evidence type="ECO:0000259" key="12">
    <source>
        <dbReference type="PROSITE" id="PS50928"/>
    </source>
</evidence>
<dbReference type="Gene3D" id="1.10.3720.10">
    <property type="entry name" value="MetI-like"/>
    <property type="match status" value="1"/>
</dbReference>
<protein>
    <recommendedName>
        <fullName evidence="4">Putative glutamine transport system permease protein GlnP</fullName>
    </recommendedName>
</protein>
<keyword evidence="10 11" id="KW-0472">Membrane</keyword>
<name>A0AAX2A5U0_9BACT</name>
<accession>A0AAX2A5U0</accession>
<evidence type="ECO:0000256" key="6">
    <source>
        <dbReference type="ARBA" id="ARBA00022475"/>
    </source>
</evidence>
<dbReference type="InterPro" id="IPR043429">
    <property type="entry name" value="ArtM/GltK/GlnP/TcyL/YhdX-like"/>
</dbReference>
<evidence type="ECO:0000256" key="1">
    <source>
        <dbReference type="ARBA" id="ARBA00003159"/>
    </source>
</evidence>
<proteinExistence type="inferred from homology"/>
<keyword evidence="9 11" id="KW-1133">Transmembrane helix</keyword>
<evidence type="ECO:0000313" key="13">
    <source>
        <dbReference type="EMBL" id="AXH11338.1"/>
    </source>
</evidence>
<reference evidence="13 15" key="2">
    <citation type="submission" date="2018-07" db="EMBL/GenBank/DDBJ databases">
        <title>Complete genome of the Arcobacter bivalviorum type strain LMG 26154.</title>
        <authorList>
            <person name="Miller W.G."/>
            <person name="Yee E."/>
            <person name="Bono J.L."/>
        </authorList>
    </citation>
    <scope>NUCLEOTIDE SEQUENCE [LARGE SCALE GENOMIC DNA]</scope>
    <source>
        <strain evidence="13 15">LMG 26154</strain>
    </source>
</reference>
<comment type="subcellular location">
    <subcellularLocation>
        <location evidence="2">Cell inner membrane</location>
        <topology evidence="2">Multi-pass membrane protein</topology>
    </subcellularLocation>
    <subcellularLocation>
        <location evidence="11">Cell membrane</location>
        <topology evidence="11">Multi-pass membrane protein</topology>
    </subcellularLocation>
</comment>
<keyword evidence="6" id="KW-1003">Cell membrane</keyword>
<evidence type="ECO:0000313" key="15">
    <source>
        <dbReference type="Proteomes" id="UP000253850"/>
    </source>
</evidence>
<dbReference type="GO" id="GO:0022857">
    <property type="term" value="F:transmembrane transporter activity"/>
    <property type="evidence" value="ECO:0007669"/>
    <property type="project" value="InterPro"/>
</dbReference>
<feature type="domain" description="ABC transmembrane type-1" evidence="12">
    <location>
        <begin position="122"/>
        <end position="309"/>
    </location>
</feature>
<evidence type="ECO:0000256" key="8">
    <source>
        <dbReference type="ARBA" id="ARBA00022970"/>
    </source>
</evidence>
<dbReference type="PANTHER" id="PTHR30614">
    <property type="entry name" value="MEMBRANE COMPONENT OF AMINO ACID ABC TRANSPORTER"/>
    <property type="match status" value="1"/>
</dbReference>
<feature type="transmembrane region" description="Helical" evidence="11">
    <location>
        <begin position="190"/>
        <end position="209"/>
    </location>
</feature>
<comment type="similarity">
    <text evidence="3">Belongs to the binding-protein-dependent transport system permease family. HisMQ subfamily.</text>
</comment>
<dbReference type="RefSeq" id="WP_114838218.1">
    <property type="nucleotide sequence ID" value="NZ_CP031217.1"/>
</dbReference>
<dbReference type="EMBL" id="CP031217">
    <property type="protein sequence ID" value="AXH11338.1"/>
    <property type="molecule type" value="Genomic_DNA"/>
</dbReference>
<sequence>MGRRDQSWAQNKNLGHFIALVFYIAVGYFFYLAAANMNYVWKWNSIPKYFLYEETKNIEASIDGKLVLKEGKYFLEGTDTTVEIKDLDSSFSLEYKVGDEVYQFDTLASKSETKVGPVLQGLWVTLKISFFAAILTFIIGIIVALMKLSSYQFLKDIATVYITLVRGTPLLVQIFLFYFIVANIFELDRFIAGVLALGIFFGAYMAEVLRGAIQSIDKGQFEAASSLGISKTQAMRYIILPQAFKRALPTLVGEMIALVKDSSLVSVIAITDLTKVGKEIVANTFSPFETWIVVALVYLSITSLLSLIGHRLEKRMALKGGMS</sequence>
<comment type="function">
    <text evidence="1">Part of the binding-protein-dependent transport system for glutamine; probably responsible for the translocation of the substrate across the membrane.</text>
</comment>
<dbReference type="Proteomes" id="UP000289193">
    <property type="component" value="Unassembled WGS sequence"/>
</dbReference>
<feature type="transmembrane region" description="Helical" evidence="11">
    <location>
        <begin position="290"/>
        <end position="309"/>
    </location>
</feature>
<evidence type="ECO:0000256" key="4">
    <source>
        <dbReference type="ARBA" id="ARBA00016506"/>
    </source>
</evidence>
<dbReference type="KEGG" id="hbv:ABIV_0306"/>
<dbReference type="AlphaFoldDB" id="A0AAX2A5U0"/>
<dbReference type="EMBL" id="PDKM01000005">
    <property type="protein sequence ID" value="RXK09602.1"/>
    <property type="molecule type" value="Genomic_DNA"/>
</dbReference>
<dbReference type="PROSITE" id="PS50928">
    <property type="entry name" value="ABC_TM1"/>
    <property type="match status" value="1"/>
</dbReference>
<dbReference type="Proteomes" id="UP000253850">
    <property type="component" value="Chromosome"/>
</dbReference>
<feature type="transmembrane region" description="Helical" evidence="11">
    <location>
        <begin position="20"/>
        <end position="41"/>
    </location>
</feature>
<keyword evidence="7 11" id="KW-0812">Transmembrane</keyword>
<dbReference type="GO" id="GO:0043190">
    <property type="term" value="C:ATP-binding cassette (ABC) transporter complex"/>
    <property type="evidence" value="ECO:0007669"/>
    <property type="project" value="InterPro"/>
</dbReference>
<evidence type="ECO:0000256" key="2">
    <source>
        <dbReference type="ARBA" id="ARBA00004429"/>
    </source>
</evidence>
<evidence type="ECO:0000256" key="9">
    <source>
        <dbReference type="ARBA" id="ARBA00022989"/>
    </source>
</evidence>
<reference evidence="14 16" key="1">
    <citation type="submission" date="2017-10" db="EMBL/GenBank/DDBJ databases">
        <title>Genomics of the genus Arcobacter.</title>
        <authorList>
            <person name="Perez-Cataluna A."/>
            <person name="Figueras M.J."/>
        </authorList>
    </citation>
    <scope>NUCLEOTIDE SEQUENCE [LARGE SCALE GENOMIC DNA]</scope>
    <source>
        <strain evidence="14 16">CECT 7835</strain>
    </source>
</reference>
<dbReference type="CDD" id="cd06261">
    <property type="entry name" value="TM_PBP2"/>
    <property type="match status" value="1"/>
</dbReference>
<dbReference type="InterPro" id="IPR010065">
    <property type="entry name" value="AA_ABC_transptr_permease_3TM"/>
</dbReference>
<feature type="transmembrane region" description="Helical" evidence="11">
    <location>
        <begin position="251"/>
        <end position="270"/>
    </location>
</feature>
<evidence type="ECO:0000313" key="14">
    <source>
        <dbReference type="EMBL" id="RXK09602.1"/>
    </source>
</evidence>
<dbReference type="PANTHER" id="PTHR30614:SF20">
    <property type="entry name" value="GLUTAMINE TRANSPORT SYSTEM PERMEASE PROTEIN GLNP"/>
    <property type="match status" value="1"/>
</dbReference>
<evidence type="ECO:0000256" key="3">
    <source>
        <dbReference type="ARBA" id="ARBA00010072"/>
    </source>
</evidence>
<evidence type="ECO:0000256" key="5">
    <source>
        <dbReference type="ARBA" id="ARBA00022448"/>
    </source>
</evidence>
<organism evidence="14 16">
    <name type="scientific">Halarcobacter bivalviorum</name>
    <dbReference type="NCBI Taxonomy" id="663364"/>
    <lineage>
        <taxon>Bacteria</taxon>
        <taxon>Pseudomonadati</taxon>
        <taxon>Campylobacterota</taxon>
        <taxon>Epsilonproteobacteria</taxon>
        <taxon>Campylobacterales</taxon>
        <taxon>Arcobacteraceae</taxon>
        <taxon>Halarcobacter</taxon>
    </lineage>
</organism>
<evidence type="ECO:0000256" key="7">
    <source>
        <dbReference type="ARBA" id="ARBA00022692"/>
    </source>
</evidence>
<evidence type="ECO:0000256" key="10">
    <source>
        <dbReference type="ARBA" id="ARBA00023136"/>
    </source>
</evidence>
<feature type="transmembrane region" description="Helical" evidence="11">
    <location>
        <begin position="128"/>
        <end position="146"/>
    </location>
</feature>
<dbReference type="FunFam" id="1.10.3720.10:FF:000033">
    <property type="entry name" value="Polar amino acid ABC transporter permease"/>
    <property type="match status" value="1"/>
</dbReference>
<dbReference type="SUPFAM" id="SSF161098">
    <property type="entry name" value="MetI-like"/>
    <property type="match status" value="1"/>
</dbReference>
<keyword evidence="5 11" id="KW-0813">Transport</keyword>